<keyword evidence="1" id="KW-0732">Signal</keyword>
<dbReference type="eggNOG" id="COG2968">
    <property type="taxonomic scope" value="Bacteria"/>
</dbReference>
<dbReference type="EMBL" id="CP001928">
    <property type="protein sequence ID" value="ADI38017.1"/>
    <property type="molecule type" value="Genomic_DNA"/>
</dbReference>
<dbReference type="Gene3D" id="3.30.110.170">
    <property type="entry name" value="Protein of unknown function (DUF541), domain 1"/>
    <property type="match status" value="1"/>
</dbReference>
<dbReference type="PANTHER" id="PTHR34387:SF2">
    <property type="entry name" value="SLR1258 PROTEIN"/>
    <property type="match status" value="1"/>
</dbReference>
<feature type="signal peptide" evidence="1">
    <location>
        <begin position="1"/>
        <end position="18"/>
    </location>
</feature>
<proteinExistence type="predicted"/>
<evidence type="ECO:0000256" key="1">
    <source>
        <dbReference type="SAM" id="SignalP"/>
    </source>
</evidence>
<evidence type="ECO:0000313" key="3">
    <source>
        <dbReference type="Proteomes" id="UP000001505"/>
    </source>
</evidence>
<dbReference type="HOGENOM" id="CLU_080344_4_0_0"/>
<keyword evidence="3" id="KW-1185">Reference proteome</keyword>
<feature type="chain" id="PRO_5003091137" evidence="1">
    <location>
        <begin position="19"/>
        <end position="230"/>
    </location>
</feature>
<dbReference type="OrthoDB" id="21489at2"/>
<dbReference type="InterPro" id="IPR052022">
    <property type="entry name" value="26kDa_periplasmic_antigen"/>
</dbReference>
<dbReference type="PANTHER" id="PTHR34387">
    <property type="entry name" value="SLR1258 PROTEIN"/>
    <property type="match status" value="1"/>
</dbReference>
<dbReference type="Gene3D" id="3.30.70.2970">
    <property type="entry name" value="Protein of unknown function (DUF541), domain 2"/>
    <property type="match status" value="1"/>
</dbReference>
<dbReference type="AlphaFoldDB" id="D6YV56"/>
<sequence>MRNLIIALSMAATTLLSAVEELPSLSVRGYAVLSQPADQLNISLGVVSQGKNAKEALLKNNTQMNQLIKALENSGLGENNYQTGDFSINPLYSPRPRDAASDWSPEIIGFEVRNSLDVTTDQIDKAGTFIDAAASAGANSINHIQFQISDPQKHRDALIRAATKNAIEDAKSLSQAADVQLIKITAISIDSSQIGAPRQFMMKAMAAENTPIAAGDVEMSAGVTIVYQID</sequence>
<dbReference type="GO" id="GO:0006974">
    <property type="term" value="P:DNA damage response"/>
    <property type="evidence" value="ECO:0007669"/>
    <property type="project" value="TreeGrafter"/>
</dbReference>
<dbReference type="InterPro" id="IPR007497">
    <property type="entry name" value="SIMPL/DUF541"/>
</dbReference>
<name>D6YV56_WADCW</name>
<dbReference type="STRING" id="716544.wcw_0649"/>
<dbReference type="Proteomes" id="UP000001505">
    <property type="component" value="Chromosome"/>
</dbReference>
<reference evidence="2 3" key="1">
    <citation type="journal article" date="2010" name="PLoS ONE">
        <title>The Waddlia genome: a window into chlamydial biology.</title>
        <authorList>
            <person name="Bertelli C."/>
            <person name="Collyn F."/>
            <person name="Croxatto A."/>
            <person name="Ruckert C."/>
            <person name="Polkinghorne A."/>
            <person name="Kebbi-Beghdadi C."/>
            <person name="Goesmann A."/>
            <person name="Vaughan L."/>
            <person name="Greub G."/>
        </authorList>
    </citation>
    <scope>NUCLEOTIDE SEQUENCE [LARGE SCALE GENOMIC DNA]</scope>
    <source>
        <strain evidence="3">ATCC VR-1470 / WSU 86-1044</strain>
    </source>
</reference>
<dbReference type="Pfam" id="PF04402">
    <property type="entry name" value="SIMPL"/>
    <property type="match status" value="1"/>
</dbReference>
<dbReference type="RefSeq" id="WP_013181738.1">
    <property type="nucleotide sequence ID" value="NC_014225.1"/>
</dbReference>
<gene>
    <name evidence="2" type="ordered locus">wcw_0649</name>
</gene>
<protein>
    <submittedName>
        <fullName evidence="2">Putative periplasmic immunogenic protein</fullName>
    </submittedName>
</protein>
<accession>D6YV56</accession>
<dbReference type="KEGG" id="wch:wcw_0649"/>
<organism evidence="2 3">
    <name type="scientific">Waddlia chondrophila (strain ATCC VR-1470 / WSU 86-1044)</name>
    <dbReference type="NCBI Taxonomy" id="716544"/>
    <lineage>
        <taxon>Bacteria</taxon>
        <taxon>Pseudomonadati</taxon>
        <taxon>Chlamydiota</taxon>
        <taxon>Chlamydiia</taxon>
        <taxon>Parachlamydiales</taxon>
        <taxon>Waddliaceae</taxon>
        <taxon>Waddlia</taxon>
    </lineage>
</organism>
<evidence type="ECO:0000313" key="2">
    <source>
        <dbReference type="EMBL" id="ADI38017.1"/>
    </source>
</evidence>